<organism evidence="2 3">
    <name type="scientific">Candidatus Raskinella chloraquaticus</name>
    <dbReference type="NCBI Taxonomy" id="1951219"/>
    <lineage>
        <taxon>Bacteria</taxon>
        <taxon>Pseudomonadati</taxon>
        <taxon>Pseudomonadota</taxon>
        <taxon>Alphaproteobacteria</taxon>
        <taxon>Hyphomicrobiales</taxon>
        <taxon>Phreatobacteraceae</taxon>
        <taxon>Candidatus Raskinella</taxon>
    </lineage>
</organism>
<dbReference type="AlphaFoldDB" id="A0A1W9HVF3"/>
<dbReference type="Proteomes" id="UP000192872">
    <property type="component" value="Unassembled WGS sequence"/>
</dbReference>
<feature type="chain" id="PRO_5013320911" description="DUF4124 domain-containing protein" evidence="1">
    <location>
        <begin position="22"/>
        <end position="102"/>
    </location>
</feature>
<gene>
    <name evidence="2" type="ORF">A4S15_11840</name>
</gene>
<sequence length="102" mass="11332">MRLLVATSVVVLSLMTVPASAQRSGGDGQSKVYFWEDAYSYGWSDVVDPRHTSDPPKVIKKARVSVAELCGRLVGRIMRTDQSSRIYSTQMEDYCTRNGGKI</sequence>
<name>A0A1W9HVF3_9HYPH</name>
<dbReference type="STRING" id="1827387.A4S15_11840"/>
<evidence type="ECO:0008006" key="4">
    <source>
        <dbReference type="Google" id="ProtNLM"/>
    </source>
</evidence>
<proteinExistence type="predicted"/>
<evidence type="ECO:0000313" key="2">
    <source>
        <dbReference type="EMBL" id="OQW51267.1"/>
    </source>
</evidence>
<reference evidence="2 3" key="1">
    <citation type="journal article" date="2017" name="Water Res.">
        <title>Comammox in drinking water systems.</title>
        <authorList>
            <person name="Wang Y."/>
            <person name="Ma L."/>
            <person name="Mao Y."/>
            <person name="Jiang X."/>
            <person name="Xia Y."/>
            <person name="Yu K."/>
            <person name="Li B."/>
            <person name="Zhang T."/>
        </authorList>
    </citation>
    <scope>NUCLEOTIDE SEQUENCE [LARGE SCALE GENOMIC DNA]</scope>
    <source>
        <strain evidence="2">SG_bin8</strain>
    </source>
</reference>
<dbReference type="RefSeq" id="WP_376803829.1">
    <property type="nucleotide sequence ID" value="NZ_LWDL01000020.1"/>
</dbReference>
<keyword evidence="1" id="KW-0732">Signal</keyword>
<evidence type="ECO:0000313" key="3">
    <source>
        <dbReference type="Proteomes" id="UP000192872"/>
    </source>
</evidence>
<feature type="signal peptide" evidence="1">
    <location>
        <begin position="1"/>
        <end position="21"/>
    </location>
</feature>
<accession>A0A1W9HVF3</accession>
<dbReference type="EMBL" id="LWDL01000020">
    <property type="protein sequence ID" value="OQW51267.1"/>
    <property type="molecule type" value="Genomic_DNA"/>
</dbReference>
<protein>
    <recommendedName>
        <fullName evidence="4">DUF4124 domain-containing protein</fullName>
    </recommendedName>
</protein>
<comment type="caution">
    <text evidence="2">The sequence shown here is derived from an EMBL/GenBank/DDBJ whole genome shotgun (WGS) entry which is preliminary data.</text>
</comment>
<evidence type="ECO:0000256" key="1">
    <source>
        <dbReference type="SAM" id="SignalP"/>
    </source>
</evidence>